<proteinExistence type="predicted"/>
<keyword evidence="2" id="KW-1185">Reference proteome</keyword>
<dbReference type="EMBL" id="JACGCM010001193">
    <property type="protein sequence ID" value="KAF6159509.1"/>
    <property type="molecule type" value="Genomic_DNA"/>
</dbReference>
<organism evidence="1 2">
    <name type="scientific">Kingdonia uniflora</name>
    <dbReference type="NCBI Taxonomy" id="39325"/>
    <lineage>
        <taxon>Eukaryota</taxon>
        <taxon>Viridiplantae</taxon>
        <taxon>Streptophyta</taxon>
        <taxon>Embryophyta</taxon>
        <taxon>Tracheophyta</taxon>
        <taxon>Spermatophyta</taxon>
        <taxon>Magnoliopsida</taxon>
        <taxon>Ranunculales</taxon>
        <taxon>Circaeasteraceae</taxon>
        <taxon>Kingdonia</taxon>
    </lineage>
</organism>
<name>A0A7J7MX31_9MAGN</name>
<sequence length="51" mass="5956">MKKVCNMVFVKVIFDVLDGSLMFHLSLVNQCEDYCEIRDFHVCWNPLSACN</sequence>
<dbReference type="AlphaFoldDB" id="A0A7J7MX31"/>
<evidence type="ECO:0000313" key="2">
    <source>
        <dbReference type="Proteomes" id="UP000541444"/>
    </source>
</evidence>
<gene>
    <name evidence="1" type="ORF">GIB67_032280</name>
</gene>
<dbReference type="Proteomes" id="UP000541444">
    <property type="component" value="Unassembled WGS sequence"/>
</dbReference>
<evidence type="ECO:0000313" key="1">
    <source>
        <dbReference type="EMBL" id="KAF6159509.1"/>
    </source>
</evidence>
<accession>A0A7J7MX31</accession>
<protein>
    <submittedName>
        <fullName evidence="1">Uncharacterized protein</fullName>
    </submittedName>
</protein>
<reference evidence="1 2" key="1">
    <citation type="journal article" date="2020" name="IScience">
        <title>Genome Sequencing of the Endangered Kingdonia uniflora (Circaeasteraceae, Ranunculales) Reveals Potential Mechanisms of Evolutionary Specialization.</title>
        <authorList>
            <person name="Sun Y."/>
            <person name="Deng T."/>
            <person name="Zhang A."/>
            <person name="Moore M.J."/>
            <person name="Landis J.B."/>
            <person name="Lin N."/>
            <person name="Zhang H."/>
            <person name="Zhang X."/>
            <person name="Huang J."/>
            <person name="Zhang X."/>
            <person name="Sun H."/>
            <person name="Wang H."/>
        </authorList>
    </citation>
    <scope>NUCLEOTIDE SEQUENCE [LARGE SCALE GENOMIC DNA]</scope>
    <source>
        <strain evidence="1">TB1705</strain>
        <tissue evidence="1">Leaf</tissue>
    </source>
</reference>
<comment type="caution">
    <text evidence="1">The sequence shown here is derived from an EMBL/GenBank/DDBJ whole genome shotgun (WGS) entry which is preliminary data.</text>
</comment>